<accession>A0A0F9U2L9</accession>
<dbReference type="SUPFAM" id="SSF144020">
    <property type="entry name" value="FdhE-like"/>
    <property type="match status" value="1"/>
</dbReference>
<name>A0A0F9U2L9_9ZZZZ</name>
<dbReference type="EMBL" id="LAZR01000155">
    <property type="protein sequence ID" value="KKN85784.1"/>
    <property type="molecule type" value="Genomic_DNA"/>
</dbReference>
<sequence length="81" mass="8784">MNVIVAASNQTESQPIPVVTSITGMDICPLCGSDETKGESFNTEGDDRISQEMSCLVCESEWMAYYTPTRKVVTFVGKKGA</sequence>
<gene>
    <name evidence="1" type="ORF">LCGC14_0275910</name>
</gene>
<evidence type="ECO:0000313" key="1">
    <source>
        <dbReference type="EMBL" id="KKN85784.1"/>
    </source>
</evidence>
<organism evidence="1">
    <name type="scientific">marine sediment metagenome</name>
    <dbReference type="NCBI Taxonomy" id="412755"/>
    <lineage>
        <taxon>unclassified sequences</taxon>
        <taxon>metagenomes</taxon>
        <taxon>ecological metagenomes</taxon>
    </lineage>
</organism>
<reference evidence="1" key="1">
    <citation type="journal article" date="2015" name="Nature">
        <title>Complex archaea that bridge the gap between prokaryotes and eukaryotes.</title>
        <authorList>
            <person name="Spang A."/>
            <person name="Saw J.H."/>
            <person name="Jorgensen S.L."/>
            <person name="Zaremba-Niedzwiedzka K."/>
            <person name="Martijn J."/>
            <person name="Lind A.E."/>
            <person name="van Eijk R."/>
            <person name="Schleper C."/>
            <person name="Guy L."/>
            <person name="Ettema T.J."/>
        </authorList>
    </citation>
    <scope>NUCLEOTIDE SEQUENCE</scope>
</reference>
<dbReference type="InterPro" id="IPR024064">
    <property type="entry name" value="FdhE-like_sf"/>
</dbReference>
<protein>
    <submittedName>
        <fullName evidence="1">Uncharacterized protein</fullName>
    </submittedName>
</protein>
<dbReference type="AlphaFoldDB" id="A0A0F9U2L9"/>
<proteinExistence type="predicted"/>
<comment type="caution">
    <text evidence="1">The sequence shown here is derived from an EMBL/GenBank/DDBJ whole genome shotgun (WGS) entry which is preliminary data.</text>
</comment>